<accession>A0A395S8V1</accession>
<dbReference type="Gene3D" id="3.40.50.1820">
    <property type="entry name" value="alpha/beta hydrolase"/>
    <property type="match status" value="1"/>
</dbReference>
<dbReference type="InterPro" id="IPR052897">
    <property type="entry name" value="Sec-Metab_Biosynth_Hydrolase"/>
</dbReference>
<dbReference type="STRING" id="5514.A0A395S8V1"/>
<feature type="domain" description="Nudix hydrolase" evidence="1">
    <location>
        <begin position="318"/>
        <end position="463"/>
    </location>
</feature>
<dbReference type="SUPFAM" id="SSF55811">
    <property type="entry name" value="Nudix"/>
    <property type="match status" value="1"/>
</dbReference>
<evidence type="ECO:0000313" key="3">
    <source>
        <dbReference type="Proteomes" id="UP000266152"/>
    </source>
</evidence>
<dbReference type="PANTHER" id="PTHR37017:SF11">
    <property type="entry name" value="ESTERASE_LIPASE_THIOESTERASE DOMAIN-CONTAINING PROTEIN"/>
    <property type="match status" value="1"/>
</dbReference>
<dbReference type="SUPFAM" id="SSF53474">
    <property type="entry name" value="alpha/beta-Hydrolases"/>
    <property type="match status" value="1"/>
</dbReference>
<comment type="caution">
    <text evidence="2">The sequence shown here is derived from an EMBL/GenBank/DDBJ whole genome shotgun (WGS) entry which is preliminary data.</text>
</comment>
<dbReference type="InterPro" id="IPR000086">
    <property type="entry name" value="NUDIX_hydrolase_dom"/>
</dbReference>
<keyword evidence="3" id="KW-1185">Reference proteome</keyword>
<dbReference type="InterPro" id="IPR000073">
    <property type="entry name" value="AB_hydrolase_1"/>
</dbReference>
<reference evidence="2 3" key="1">
    <citation type="journal article" date="2018" name="PLoS Pathog.">
        <title>Evolution of structural diversity of trichothecenes, a family of toxins produced by plant pathogenic and entomopathogenic fungi.</title>
        <authorList>
            <person name="Proctor R.H."/>
            <person name="McCormick S.P."/>
            <person name="Kim H.S."/>
            <person name="Cardoza R.E."/>
            <person name="Stanley A.M."/>
            <person name="Lindo L."/>
            <person name="Kelly A."/>
            <person name="Brown D.W."/>
            <person name="Lee T."/>
            <person name="Vaughan M.M."/>
            <person name="Alexander N.J."/>
            <person name="Busman M."/>
            <person name="Gutierrez S."/>
        </authorList>
    </citation>
    <scope>NUCLEOTIDE SEQUENCE [LARGE SCALE GENOMIC DNA]</scope>
    <source>
        <strain evidence="2 3">NRRL 3299</strain>
    </source>
</reference>
<proteinExistence type="predicted"/>
<dbReference type="InterPro" id="IPR015797">
    <property type="entry name" value="NUDIX_hydrolase-like_dom_sf"/>
</dbReference>
<organism evidence="2 3">
    <name type="scientific">Fusarium sporotrichioides</name>
    <dbReference type="NCBI Taxonomy" id="5514"/>
    <lineage>
        <taxon>Eukaryota</taxon>
        <taxon>Fungi</taxon>
        <taxon>Dikarya</taxon>
        <taxon>Ascomycota</taxon>
        <taxon>Pezizomycotina</taxon>
        <taxon>Sordariomycetes</taxon>
        <taxon>Hypocreomycetidae</taxon>
        <taxon>Hypocreales</taxon>
        <taxon>Nectriaceae</taxon>
        <taxon>Fusarium</taxon>
    </lineage>
</organism>
<dbReference type="Proteomes" id="UP000266152">
    <property type="component" value="Unassembled WGS sequence"/>
</dbReference>
<evidence type="ECO:0000259" key="1">
    <source>
        <dbReference type="PROSITE" id="PS51462"/>
    </source>
</evidence>
<dbReference type="EMBL" id="PXOF01000066">
    <property type="protein sequence ID" value="RGP68833.1"/>
    <property type="molecule type" value="Genomic_DNA"/>
</dbReference>
<dbReference type="PANTHER" id="PTHR37017">
    <property type="entry name" value="AB HYDROLASE-1 DOMAIN-CONTAINING PROTEIN-RELATED"/>
    <property type="match status" value="1"/>
</dbReference>
<gene>
    <name evidence="2" type="ORF">FSPOR_5039</name>
</gene>
<protein>
    <recommendedName>
        <fullName evidence="1">Nudix hydrolase domain-containing protein</fullName>
    </recommendedName>
</protein>
<dbReference type="InterPro" id="IPR029058">
    <property type="entry name" value="AB_hydrolase_fold"/>
</dbReference>
<dbReference type="PROSITE" id="PS51462">
    <property type="entry name" value="NUDIX"/>
    <property type="match status" value="1"/>
</dbReference>
<dbReference type="Gene3D" id="3.90.79.10">
    <property type="entry name" value="Nucleoside Triphosphate Pyrophosphohydrolase"/>
    <property type="match status" value="1"/>
</dbReference>
<dbReference type="Pfam" id="PF12697">
    <property type="entry name" value="Abhydrolase_6"/>
    <property type="match status" value="1"/>
</dbReference>
<dbReference type="CDD" id="cd03676">
    <property type="entry name" value="NUDIX_Tnr3_like"/>
    <property type="match status" value="1"/>
</dbReference>
<name>A0A395S8V1_FUSSP</name>
<dbReference type="AlphaFoldDB" id="A0A395S8V1"/>
<sequence>MSTNTEKPVVAIVQGAWHRAIHYKAFAESLTAKGFTVLTPDNVTTGQAEDIKGKTHMDDVQVIRKALQPSLDEGKRIVLVCHSYGGIPGSAAVEGYQLHEREAKGLSGGIVHVVYVASFALPVKGLSLLTAIGGTLGPFLDRTEDVLYLNDGAKDAFYNDLPSEEVDKALAACTLQSTASFETPSNFVATDITVPRTYVVCEEDHAIPKQGQLAMAGAMGEGVVTETIKSGHLPFLREEGMLSVLRIVEKVAHNTIASGSAKTSWPHCGDLFHMKHLQGAFPLVVLSTMGQTYMKMIHPFRSLALLKSVDSGLDPFGVKSFSAHMIGFVKSGDDIKYWVPKRSSKKSTVPSKLDSTVAGVIRSDEQPLECMVSKIAAEASLPAEYTMKNIVSCGTVSYQMDITSTGNPGYQNITSYLYETELKDELVPRPRNDKVCSFTLMNQEEVMAALANGDFVSNRAMVWLAYFVRHGIVTPENEPDYLEVQSSLHKSHEMVVVEDIGG</sequence>
<evidence type="ECO:0000313" key="2">
    <source>
        <dbReference type="EMBL" id="RGP68833.1"/>
    </source>
</evidence>